<dbReference type="Gene3D" id="3.40.50.2300">
    <property type="match status" value="1"/>
</dbReference>
<feature type="region of interest" description="Disordered" evidence="2">
    <location>
        <begin position="1"/>
        <end position="59"/>
    </location>
</feature>
<dbReference type="OrthoDB" id="10252740at2759"/>
<dbReference type="SMART" id="SM01163">
    <property type="entry name" value="DUF1785"/>
    <property type="match status" value="1"/>
</dbReference>
<feature type="domain" description="Piwi" evidence="4">
    <location>
        <begin position="599"/>
        <end position="905"/>
    </location>
</feature>
<dbReference type="VEuPathDB" id="FungiDB:SeMB42_g00313"/>
<feature type="compositionally biased region" description="Gly residues" evidence="2">
    <location>
        <begin position="12"/>
        <end position="50"/>
    </location>
</feature>
<dbReference type="Gene3D" id="3.30.420.10">
    <property type="entry name" value="Ribonuclease H-like superfamily/Ribonuclease H"/>
    <property type="match status" value="1"/>
</dbReference>
<dbReference type="SMART" id="SM00949">
    <property type="entry name" value="PAZ"/>
    <property type="match status" value="1"/>
</dbReference>
<proteinExistence type="inferred from homology"/>
<evidence type="ECO:0000313" key="7">
    <source>
        <dbReference type="Proteomes" id="UP000317494"/>
    </source>
</evidence>
<dbReference type="EMBL" id="QEAN01000006">
    <property type="protein sequence ID" value="TPX54360.1"/>
    <property type="molecule type" value="Genomic_DNA"/>
</dbReference>
<dbReference type="InterPro" id="IPR014811">
    <property type="entry name" value="ArgoL1"/>
</dbReference>
<comment type="similarity">
    <text evidence="1">Belongs to the argonaute family.</text>
</comment>
<feature type="region of interest" description="Disordered" evidence="2">
    <location>
        <begin position="360"/>
        <end position="379"/>
    </location>
</feature>
<dbReference type="EMBL" id="QEAM01000046">
    <property type="protein sequence ID" value="TPX48756.1"/>
    <property type="molecule type" value="Genomic_DNA"/>
</dbReference>
<dbReference type="InterPro" id="IPR032474">
    <property type="entry name" value="Argonaute_N"/>
</dbReference>
<dbReference type="CDD" id="cd02846">
    <property type="entry name" value="PAZ_argonaute_like"/>
    <property type="match status" value="1"/>
</dbReference>
<dbReference type="Proteomes" id="UP000320475">
    <property type="component" value="Unassembled WGS sequence"/>
</dbReference>
<dbReference type="PANTHER" id="PTHR22891">
    <property type="entry name" value="EUKARYOTIC TRANSLATION INITIATION FACTOR 2C"/>
    <property type="match status" value="1"/>
</dbReference>
<dbReference type="PROSITE" id="PS50822">
    <property type="entry name" value="PIWI"/>
    <property type="match status" value="1"/>
</dbReference>
<evidence type="ECO:0000259" key="3">
    <source>
        <dbReference type="PROSITE" id="PS50821"/>
    </source>
</evidence>
<dbReference type="AlphaFoldDB" id="A0A507DB91"/>
<dbReference type="Pfam" id="PF08699">
    <property type="entry name" value="ArgoL1"/>
    <property type="match status" value="1"/>
</dbReference>
<organism evidence="5 8">
    <name type="scientific">Synchytrium endobioticum</name>
    <dbReference type="NCBI Taxonomy" id="286115"/>
    <lineage>
        <taxon>Eukaryota</taxon>
        <taxon>Fungi</taxon>
        <taxon>Fungi incertae sedis</taxon>
        <taxon>Chytridiomycota</taxon>
        <taxon>Chytridiomycota incertae sedis</taxon>
        <taxon>Chytridiomycetes</taxon>
        <taxon>Synchytriales</taxon>
        <taxon>Synchytriaceae</taxon>
        <taxon>Synchytrium</taxon>
    </lineage>
</organism>
<dbReference type="Pfam" id="PF02171">
    <property type="entry name" value="Piwi"/>
    <property type="match status" value="1"/>
</dbReference>
<evidence type="ECO:0000313" key="6">
    <source>
        <dbReference type="EMBL" id="TPX54360.1"/>
    </source>
</evidence>
<dbReference type="Proteomes" id="UP000317494">
    <property type="component" value="Unassembled WGS sequence"/>
</dbReference>
<dbReference type="InterPro" id="IPR045246">
    <property type="entry name" value="Piwi_ago-like"/>
</dbReference>
<reference evidence="7 8" key="1">
    <citation type="journal article" date="2019" name="Sci. Rep.">
        <title>Comparative genomics of chytrid fungi reveal insights into the obligate biotrophic and pathogenic lifestyle of Synchytrium endobioticum.</title>
        <authorList>
            <person name="van de Vossenberg B.T.L.H."/>
            <person name="Warris S."/>
            <person name="Nguyen H.D.T."/>
            <person name="van Gent-Pelzer M.P.E."/>
            <person name="Joly D.L."/>
            <person name="van de Geest H.C."/>
            <person name="Bonants P.J.M."/>
            <person name="Smith D.S."/>
            <person name="Levesque C.A."/>
            <person name="van der Lee T.A.J."/>
        </authorList>
    </citation>
    <scope>NUCLEOTIDE SEQUENCE [LARGE SCALE GENOMIC DNA]</scope>
    <source>
        <strain evidence="5 8">LEV6574</strain>
        <strain evidence="6 7">MB42</strain>
    </source>
</reference>
<dbReference type="GO" id="GO:0003723">
    <property type="term" value="F:RNA binding"/>
    <property type="evidence" value="ECO:0007669"/>
    <property type="project" value="InterPro"/>
</dbReference>
<evidence type="ECO:0000256" key="2">
    <source>
        <dbReference type="SAM" id="MobiDB-lite"/>
    </source>
</evidence>
<gene>
    <name evidence="5" type="ORF">SeLEV6574_g01849</name>
    <name evidence="6" type="ORF">SeMB42_g00313</name>
</gene>
<dbReference type="SUPFAM" id="SSF53098">
    <property type="entry name" value="Ribonuclease H-like"/>
    <property type="match status" value="1"/>
</dbReference>
<evidence type="ECO:0000313" key="8">
    <source>
        <dbReference type="Proteomes" id="UP000320475"/>
    </source>
</evidence>
<sequence length="942" mass="104700">MGDRGRGRGGRGDYGGSRGGFDGGRGGRGGGGRGGRGDYGGSRGDIGGGSSSSLSVVSKPLHQGPIPAVKINVPAQIERRGIITNAGQLPYRPNYGSKGRQILLFANFFRMKYPTDMVYQYDYSMTPNAPKPVKRIIFEAWKTKYADAVEPGLKTTVQHLIFDGEKNFYSMKTLPFQKQEFTVEASDSPEDQRARTYTLQMQATTRVDLSTLEPYLNHDGKGAQPELPRNAIQVLEILIRHVPALLFTTVGRNSYYLKDQPGQSIRDGLMVHLGWFQSIRPALGQLVLNLDVSATAFYEVEPVDKLVAHFFGAQAIMPLWKNLRPAQTGLISRFLRHVVAELNYQPAGSRRKYKITGLDNQPAGQRRVPYGPDDKEHPPNETVAQYYLRVHNIRLQFPDIPCVTAGTTRTVYLPMELLTVRAGQRHLGQLKPEQLAEMIKVTSTTPDDRLRRIVDGDVALHRNPKISSFLQGWGLQIEDKMAQVTGRILDAPNITVGGRPTQPREGSWSAQGFAIPANVILQNWSICIMDGQIKDYEYRAVENFRRVLVETLVKKGMNVTNREPAIFDATSHGPTNVRGILLDAGKAALRGQKGIAPQLVVCVLYRKNSPMYPEIKRVAETDLGVMTQCVVLPNLTKDRGIEMYCENVSLKVNAKLGGINSYLDPDRGELTRFAANIPTMLIGADVTHPRPGSHGHSIAAVVGSMDKRFCHYNAAIRSQQSRQEIISEMKDAVKQLFVAFKDRSKVYPQRVVFFRDGVSEGQFNEVTLKEVRDFKQACQELGITNNVTLTFIVVTKRHHARFVPVNRADGDRKNGNALPGTTIDNSIVHPFAFDYYQFGSQGLLGTSRPAHYTVLFDEHKFDADTLQEFTFRLCHLYARCNKSISLVPPAQYAHLLASRARHYAPEVSASASTASPSQAEGGGPREALKAIKRELADKMFFT</sequence>
<dbReference type="CDD" id="cd04657">
    <property type="entry name" value="Piwi_ago-like"/>
    <property type="match status" value="1"/>
</dbReference>
<dbReference type="SMART" id="SM00950">
    <property type="entry name" value="Piwi"/>
    <property type="match status" value="1"/>
</dbReference>
<feature type="domain" description="PAZ" evidence="3">
    <location>
        <begin position="318"/>
        <end position="422"/>
    </location>
</feature>
<accession>A0A507DB91</accession>
<name>A0A507DB91_9FUNG</name>
<comment type="caution">
    <text evidence="5">The sequence shown here is derived from an EMBL/GenBank/DDBJ whole genome shotgun (WGS) entry which is preliminary data.</text>
</comment>
<dbReference type="SUPFAM" id="SSF101690">
    <property type="entry name" value="PAZ domain"/>
    <property type="match status" value="1"/>
</dbReference>
<evidence type="ECO:0000313" key="5">
    <source>
        <dbReference type="EMBL" id="TPX48756.1"/>
    </source>
</evidence>
<dbReference type="InterPro" id="IPR036397">
    <property type="entry name" value="RNaseH_sf"/>
</dbReference>
<evidence type="ECO:0008006" key="9">
    <source>
        <dbReference type="Google" id="ProtNLM"/>
    </source>
</evidence>
<dbReference type="InterPro" id="IPR003100">
    <property type="entry name" value="PAZ_dom"/>
</dbReference>
<dbReference type="InterPro" id="IPR012337">
    <property type="entry name" value="RNaseH-like_sf"/>
</dbReference>
<protein>
    <recommendedName>
        <fullName evidence="9">Piwi domain-containing protein</fullName>
    </recommendedName>
</protein>
<keyword evidence="7" id="KW-1185">Reference proteome</keyword>
<dbReference type="InterPro" id="IPR036085">
    <property type="entry name" value="PAZ_dom_sf"/>
</dbReference>
<evidence type="ECO:0000256" key="1">
    <source>
        <dbReference type="RuleBase" id="RU361178"/>
    </source>
</evidence>
<dbReference type="PROSITE" id="PS50821">
    <property type="entry name" value="PAZ"/>
    <property type="match status" value="1"/>
</dbReference>
<dbReference type="InterPro" id="IPR003165">
    <property type="entry name" value="Piwi"/>
</dbReference>
<evidence type="ECO:0000259" key="4">
    <source>
        <dbReference type="PROSITE" id="PS50822"/>
    </source>
</evidence>
<dbReference type="STRING" id="286115.A0A507DB91"/>
<dbReference type="Pfam" id="PF02170">
    <property type="entry name" value="PAZ"/>
    <property type="match status" value="1"/>
</dbReference>
<dbReference type="Gene3D" id="2.170.260.10">
    <property type="entry name" value="paz domain"/>
    <property type="match status" value="1"/>
</dbReference>
<dbReference type="Pfam" id="PF16486">
    <property type="entry name" value="ArgoN"/>
    <property type="match status" value="1"/>
</dbReference>